<evidence type="ECO:0000313" key="2">
    <source>
        <dbReference type="Proteomes" id="UP000659698"/>
    </source>
</evidence>
<keyword evidence="2" id="KW-1185">Reference proteome</keyword>
<name>A0ABR6VWU6_9BACT</name>
<accession>A0ABR6VWU6</accession>
<dbReference type="RefSeq" id="WP_186639668.1">
    <property type="nucleotide sequence ID" value="NZ_JACOAF010000037.1"/>
</dbReference>
<proteinExistence type="predicted"/>
<sequence>MKKIAHNHFYYIQVDQKKNILYLALTGCWNSPEEVPFYITHIKEALAFMKPGFSILTDIRELEEYAPSVRQVQVIAQKMMVAAGIYQLAEVHQLNNAINQLAMDMAKESRIPLNIFDSLEDAEAWLEEVQQR</sequence>
<evidence type="ECO:0000313" key="1">
    <source>
        <dbReference type="EMBL" id="MBC3541116.1"/>
    </source>
</evidence>
<reference evidence="1 2" key="1">
    <citation type="journal article" date="2019" name="Int. J. Syst. Evol. Microbiol.">
        <title>Rufibacter sediminis sp. nov., isolated from freshwater lake sediment.</title>
        <authorList>
            <person name="Qu J.H."/>
            <person name="Zhang L.J."/>
            <person name="Fu Y.H."/>
            <person name="Li H.F."/>
        </authorList>
    </citation>
    <scope>NUCLEOTIDE SEQUENCE [LARGE SCALE GENOMIC DNA]</scope>
    <source>
        <strain evidence="1 2">H-1</strain>
    </source>
</reference>
<evidence type="ECO:0008006" key="3">
    <source>
        <dbReference type="Google" id="ProtNLM"/>
    </source>
</evidence>
<dbReference type="Proteomes" id="UP000659698">
    <property type="component" value="Unassembled WGS sequence"/>
</dbReference>
<comment type="caution">
    <text evidence="1">The sequence shown here is derived from an EMBL/GenBank/DDBJ whole genome shotgun (WGS) entry which is preliminary data.</text>
</comment>
<organism evidence="1 2">
    <name type="scientific">Rufibacter sediminis</name>
    <dbReference type="NCBI Taxonomy" id="2762756"/>
    <lineage>
        <taxon>Bacteria</taxon>
        <taxon>Pseudomonadati</taxon>
        <taxon>Bacteroidota</taxon>
        <taxon>Cytophagia</taxon>
        <taxon>Cytophagales</taxon>
        <taxon>Hymenobacteraceae</taxon>
        <taxon>Rufibacter</taxon>
    </lineage>
</organism>
<protein>
    <recommendedName>
        <fullName evidence="3">STAS/SEC14 domain-containing protein</fullName>
    </recommendedName>
</protein>
<gene>
    <name evidence="1" type="ORF">H7U12_15585</name>
</gene>
<dbReference type="EMBL" id="JACOAF010000037">
    <property type="protein sequence ID" value="MBC3541116.1"/>
    <property type="molecule type" value="Genomic_DNA"/>
</dbReference>